<evidence type="ECO:0000313" key="5">
    <source>
        <dbReference type="Proteomes" id="UP001218188"/>
    </source>
</evidence>
<dbReference type="Pfam" id="PF13193">
    <property type="entry name" value="AMP-binding_C"/>
    <property type="match status" value="1"/>
</dbReference>
<gene>
    <name evidence="4" type="ORF">C8F04DRAFT_1149701</name>
</gene>
<dbReference type="EMBL" id="JARJCM010000317">
    <property type="protein sequence ID" value="KAJ7018901.1"/>
    <property type="molecule type" value="Genomic_DNA"/>
</dbReference>
<dbReference type="InterPro" id="IPR025110">
    <property type="entry name" value="AMP-bd_C"/>
</dbReference>
<feature type="non-terminal residue" evidence="4">
    <location>
        <position position="1"/>
    </location>
</feature>
<accession>A0AAD6S0B8</accession>
<sequence length="88" mass="9891">MTADKYFYIVDRLKFIFKNKGYQVSPAELEAHLLSLELVDDVGVVGRPSERFGEVPVAFVVLSSLGRDRDPSEVKDAIKFSVQRAKVC</sequence>
<dbReference type="GO" id="GO:0016405">
    <property type="term" value="F:CoA-ligase activity"/>
    <property type="evidence" value="ECO:0007669"/>
    <property type="project" value="TreeGrafter"/>
</dbReference>
<comment type="caution">
    <text evidence="4">The sequence shown here is derived from an EMBL/GenBank/DDBJ whole genome shotgun (WGS) entry which is preliminary data.</text>
</comment>
<feature type="domain" description="AMP-binding enzyme C-terminal" evidence="3">
    <location>
        <begin position="28"/>
        <end position="78"/>
    </location>
</feature>
<evidence type="ECO:0000256" key="2">
    <source>
        <dbReference type="ARBA" id="ARBA00022598"/>
    </source>
</evidence>
<proteinExistence type="inferred from homology"/>
<evidence type="ECO:0000313" key="4">
    <source>
        <dbReference type="EMBL" id="KAJ7018901.1"/>
    </source>
</evidence>
<dbReference type="InterPro" id="IPR045851">
    <property type="entry name" value="AMP-bd_C_sf"/>
</dbReference>
<dbReference type="Proteomes" id="UP001218188">
    <property type="component" value="Unassembled WGS sequence"/>
</dbReference>
<keyword evidence="5" id="KW-1185">Reference proteome</keyword>
<dbReference type="AlphaFoldDB" id="A0AAD6S0B8"/>
<evidence type="ECO:0000259" key="3">
    <source>
        <dbReference type="Pfam" id="PF13193"/>
    </source>
</evidence>
<dbReference type="PANTHER" id="PTHR24096:SF149">
    <property type="entry name" value="AMP-BINDING DOMAIN-CONTAINING PROTEIN-RELATED"/>
    <property type="match status" value="1"/>
</dbReference>
<reference evidence="4" key="1">
    <citation type="submission" date="2023-03" db="EMBL/GenBank/DDBJ databases">
        <title>Massive genome expansion in bonnet fungi (Mycena s.s.) driven by repeated elements and novel gene families across ecological guilds.</title>
        <authorList>
            <consortium name="Lawrence Berkeley National Laboratory"/>
            <person name="Harder C.B."/>
            <person name="Miyauchi S."/>
            <person name="Viragh M."/>
            <person name="Kuo A."/>
            <person name="Thoen E."/>
            <person name="Andreopoulos B."/>
            <person name="Lu D."/>
            <person name="Skrede I."/>
            <person name="Drula E."/>
            <person name="Henrissat B."/>
            <person name="Morin E."/>
            <person name="Kohler A."/>
            <person name="Barry K."/>
            <person name="LaButti K."/>
            <person name="Morin E."/>
            <person name="Salamov A."/>
            <person name="Lipzen A."/>
            <person name="Mereny Z."/>
            <person name="Hegedus B."/>
            <person name="Baldrian P."/>
            <person name="Stursova M."/>
            <person name="Weitz H."/>
            <person name="Taylor A."/>
            <person name="Grigoriev I.V."/>
            <person name="Nagy L.G."/>
            <person name="Martin F."/>
            <person name="Kauserud H."/>
        </authorList>
    </citation>
    <scope>NUCLEOTIDE SEQUENCE</scope>
    <source>
        <strain evidence="4">CBHHK200</strain>
    </source>
</reference>
<evidence type="ECO:0000256" key="1">
    <source>
        <dbReference type="ARBA" id="ARBA00006432"/>
    </source>
</evidence>
<protein>
    <submittedName>
        <fullName evidence="4">4-coumarate:CoA ligase</fullName>
    </submittedName>
</protein>
<dbReference type="SUPFAM" id="SSF56801">
    <property type="entry name" value="Acetyl-CoA synthetase-like"/>
    <property type="match status" value="1"/>
</dbReference>
<comment type="similarity">
    <text evidence="1">Belongs to the ATP-dependent AMP-binding enzyme family.</text>
</comment>
<name>A0AAD6S0B8_9AGAR</name>
<organism evidence="4 5">
    <name type="scientific">Mycena alexandri</name>
    <dbReference type="NCBI Taxonomy" id="1745969"/>
    <lineage>
        <taxon>Eukaryota</taxon>
        <taxon>Fungi</taxon>
        <taxon>Dikarya</taxon>
        <taxon>Basidiomycota</taxon>
        <taxon>Agaricomycotina</taxon>
        <taxon>Agaricomycetes</taxon>
        <taxon>Agaricomycetidae</taxon>
        <taxon>Agaricales</taxon>
        <taxon>Marasmiineae</taxon>
        <taxon>Mycenaceae</taxon>
        <taxon>Mycena</taxon>
    </lineage>
</organism>
<dbReference type="Gene3D" id="3.30.300.30">
    <property type="match status" value="1"/>
</dbReference>
<keyword evidence="2 4" id="KW-0436">Ligase</keyword>
<dbReference type="PANTHER" id="PTHR24096">
    <property type="entry name" value="LONG-CHAIN-FATTY-ACID--COA LIGASE"/>
    <property type="match status" value="1"/>
</dbReference>